<evidence type="ECO:0000313" key="3">
    <source>
        <dbReference type="EMBL" id="MCG2668297.1"/>
    </source>
</evidence>
<evidence type="ECO:0000256" key="1">
    <source>
        <dbReference type="SAM" id="Phobius"/>
    </source>
</evidence>
<proteinExistence type="predicted"/>
<sequence length="116" mass="12369">MVRNNLVPALGEIAVLLVLTLSHVAISLIAIVAGFVAAVHHTDCGIIPCYLNVTEDELNKMAIMDPYRAVRIDVDALKANANLPAAIMVSGVVYDVANGKIEITVPPARLRDEQAP</sequence>
<keyword evidence="1" id="KW-0812">Transmembrane</keyword>
<dbReference type="InterPro" id="IPR036874">
    <property type="entry name" value="Carbonic_anhydrase_sf"/>
</dbReference>
<dbReference type="Proteomes" id="UP001139012">
    <property type="component" value="Unassembled WGS sequence"/>
</dbReference>
<gene>
    <name evidence="3" type="ORF">L6637_15155</name>
    <name evidence="2" type="ORF">L6654_06585</name>
</gene>
<keyword evidence="4" id="KW-1185">Reference proteome</keyword>
<dbReference type="EMBL" id="JAKLTY010000003">
    <property type="protein sequence ID" value="MCG2626289.1"/>
    <property type="molecule type" value="Genomic_DNA"/>
</dbReference>
<comment type="caution">
    <text evidence="2">The sequence shown here is derived from an EMBL/GenBank/DDBJ whole genome shotgun (WGS) entry which is preliminary data.</text>
</comment>
<dbReference type="RefSeq" id="WP_237866338.1">
    <property type="nucleotide sequence ID" value="NZ_JAKLTY010000003.1"/>
</dbReference>
<evidence type="ECO:0008006" key="6">
    <source>
        <dbReference type="Google" id="ProtNLM"/>
    </source>
</evidence>
<dbReference type="EMBL" id="JAKLUA010000004">
    <property type="protein sequence ID" value="MCG2668297.1"/>
    <property type="molecule type" value="Genomic_DNA"/>
</dbReference>
<dbReference type="GO" id="GO:0008270">
    <property type="term" value="F:zinc ion binding"/>
    <property type="evidence" value="ECO:0007669"/>
    <property type="project" value="InterPro"/>
</dbReference>
<feature type="transmembrane region" description="Helical" evidence="1">
    <location>
        <begin position="13"/>
        <end position="38"/>
    </location>
</feature>
<keyword evidence="1" id="KW-1133">Transmembrane helix</keyword>
<reference evidence="2" key="1">
    <citation type="submission" date="2022-01" db="EMBL/GenBank/DDBJ databases">
        <title>Genome sequnece data of strain Bradyrhizobium sp. nov.</title>
        <authorList>
            <person name="Zhang J."/>
        </authorList>
    </citation>
    <scope>NUCLEOTIDE SEQUENCE</scope>
    <source>
        <strain evidence="3">WYCCWR 12774</strain>
        <strain evidence="2">WYCCWR 13023</strain>
    </source>
</reference>
<accession>A0A9X1R8P7</accession>
<evidence type="ECO:0000313" key="4">
    <source>
        <dbReference type="Proteomes" id="UP001139012"/>
    </source>
</evidence>
<name>A0A9X1R8P7_9BRAD</name>
<dbReference type="SUPFAM" id="SSF53056">
    <property type="entry name" value="beta-carbonic anhydrase, cab"/>
    <property type="match status" value="1"/>
</dbReference>
<evidence type="ECO:0000313" key="5">
    <source>
        <dbReference type="Proteomes" id="UP001139054"/>
    </source>
</evidence>
<dbReference type="AlphaFoldDB" id="A0A9X1R8P7"/>
<dbReference type="Proteomes" id="UP001139054">
    <property type="component" value="Unassembled WGS sequence"/>
</dbReference>
<protein>
    <recommendedName>
        <fullName evidence="6">Carbonic anhydrase</fullName>
    </recommendedName>
</protein>
<dbReference type="GO" id="GO:0004089">
    <property type="term" value="F:carbonate dehydratase activity"/>
    <property type="evidence" value="ECO:0007669"/>
    <property type="project" value="InterPro"/>
</dbReference>
<organism evidence="2 5">
    <name type="scientific">Bradyrhizobium zhengyangense</name>
    <dbReference type="NCBI Taxonomy" id="2911009"/>
    <lineage>
        <taxon>Bacteria</taxon>
        <taxon>Pseudomonadati</taxon>
        <taxon>Pseudomonadota</taxon>
        <taxon>Alphaproteobacteria</taxon>
        <taxon>Hyphomicrobiales</taxon>
        <taxon>Nitrobacteraceae</taxon>
        <taxon>Bradyrhizobium</taxon>
    </lineage>
</organism>
<evidence type="ECO:0000313" key="2">
    <source>
        <dbReference type="EMBL" id="MCG2626289.1"/>
    </source>
</evidence>
<keyword evidence="1" id="KW-0472">Membrane</keyword>